<dbReference type="GO" id="GO:0004571">
    <property type="term" value="F:mannosyl-oligosaccharide 1,2-alpha-mannosidase activity"/>
    <property type="evidence" value="ECO:0007669"/>
    <property type="project" value="InterPro"/>
</dbReference>
<evidence type="ECO:0000256" key="3">
    <source>
        <dbReference type="ARBA" id="ARBA00022824"/>
    </source>
</evidence>
<protein>
    <submittedName>
        <fullName evidence="5">Alpha-1,2-mannosidase</fullName>
    </submittedName>
</protein>
<organism evidence="5 6">
    <name type="scientific">Haematococcus lacustris</name>
    <name type="common">Green alga</name>
    <name type="synonym">Haematococcus pluvialis</name>
    <dbReference type="NCBI Taxonomy" id="44745"/>
    <lineage>
        <taxon>Eukaryota</taxon>
        <taxon>Viridiplantae</taxon>
        <taxon>Chlorophyta</taxon>
        <taxon>core chlorophytes</taxon>
        <taxon>Chlorophyceae</taxon>
        <taxon>CS clade</taxon>
        <taxon>Chlamydomonadales</taxon>
        <taxon>Haematococcaceae</taxon>
        <taxon>Haematococcus</taxon>
    </lineage>
</organism>
<comment type="subcellular location">
    <subcellularLocation>
        <location evidence="1">Endoplasmic reticulum</location>
    </subcellularLocation>
</comment>
<feature type="non-terminal residue" evidence="5">
    <location>
        <position position="1"/>
    </location>
</feature>
<dbReference type="InterPro" id="IPR012341">
    <property type="entry name" value="6hp_glycosidase-like_sf"/>
</dbReference>
<keyword evidence="3" id="KW-0256">Endoplasmic reticulum</keyword>
<dbReference type="PANTHER" id="PTHR45679">
    <property type="entry name" value="ER DEGRADATION-ENHANCING ALPHA-MANNOSIDASE-LIKE PROTEIN 2"/>
    <property type="match status" value="1"/>
</dbReference>
<evidence type="ECO:0000313" key="6">
    <source>
        <dbReference type="Proteomes" id="UP000485058"/>
    </source>
</evidence>
<accession>A0A6A0AMP4</accession>
<dbReference type="Pfam" id="PF01532">
    <property type="entry name" value="Glyco_hydro_47"/>
    <property type="match status" value="1"/>
</dbReference>
<feature type="non-terminal residue" evidence="5">
    <location>
        <position position="71"/>
    </location>
</feature>
<evidence type="ECO:0000256" key="4">
    <source>
        <dbReference type="ARBA" id="ARBA00023180"/>
    </source>
</evidence>
<dbReference type="GO" id="GO:0044322">
    <property type="term" value="C:endoplasmic reticulum quality control compartment"/>
    <property type="evidence" value="ECO:0007669"/>
    <property type="project" value="GOC"/>
</dbReference>
<proteinExistence type="inferred from homology"/>
<evidence type="ECO:0000256" key="1">
    <source>
        <dbReference type="ARBA" id="ARBA00004240"/>
    </source>
</evidence>
<dbReference type="Gene3D" id="1.50.10.10">
    <property type="match status" value="1"/>
</dbReference>
<dbReference type="GO" id="GO:0016020">
    <property type="term" value="C:membrane"/>
    <property type="evidence" value="ECO:0007669"/>
    <property type="project" value="InterPro"/>
</dbReference>
<dbReference type="InterPro" id="IPR001382">
    <property type="entry name" value="Glyco_hydro_47"/>
</dbReference>
<dbReference type="SUPFAM" id="SSF48225">
    <property type="entry name" value="Seven-hairpin glycosidases"/>
    <property type="match status" value="1"/>
</dbReference>
<dbReference type="Proteomes" id="UP000485058">
    <property type="component" value="Unassembled WGS sequence"/>
</dbReference>
<dbReference type="GO" id="GO:0005975">
    <property type="term" value="P:carbohydrate metabolic process"/>
    <property type="evidence" value="ECO:0007669"/>
    <property type="project" value="InterPro"/>
</dbReference>
<sequence length="71" mass="7980">MLHATSGDPHYLKLARRLQKTLVRSSTTRCGYAQIANVETGAQTDLMESFFLAETLKYLYLTFTPGGQHMV</sequence>
<gene>
    <name evidence="5" type="ORF">HaLaN_32953</name>
</gene>
<dbReference type="EMBL" id="BLLF01008924">
    <property type="protein sequence ID" value="GFH33563.1"/>
    <property type="molecule type" value="Genomic_DNA"/>
</dbReference>
<dbReference type="GO" id="GO:0005509">
    <property type="term" value="F:calcium ion binding"/>
    <property type="evidence" value="ECO:0007669"/>
    <property type="project" value="InterPro"/>
</dbReference>
<reference evidence="5 6" key="1">
    <citation type="submission" date="2020-02" db="EMBL/GenBank/DDBJ databases">
        <title>Draft genome sequence of Haematococcus lacustris strain NIES-144.</title>
        <authorList>
            <person name="Morimoto D."/>
            <person name="Nakagawa S."/>
            <person name="Yoshida T."/>
            <person name="Sawayama S."/>
        </authorList>
    </citation>
    <scope>NUCLEOTIDE SEQUENCE [LARGE SCALE GENOMIC DNA]</scope>
    <source>
        <strain evidence="5 6">NIES-144</strain>
    </source>
</reference>
<dbReference type="GO" id="GO:1904380">
    <property type="term" value="P:endoplasmic reticulum mannose trimming"/>
    <property type="evidence" value="ECO:0007669"/>
    <property type="project" value="InterPro"/>
</dbReference>
<keyword evidence="4" id="KW-0325">Glycoprotein</keyword>
<evidence type="ECO:0000313" key="5">
    <source>
        <dbReference type="EMBL" id="GFH33563.1"/>
    </source>
</evidence>
<dbReference type="PANTHER" id="PTHR45679:SF5">
    <property type="entry name" value="ER DEGRADATION-ENHANCING ALPHA-MANNOSIDASE-LIKE PROTEIN 1"/>
    <property type="match status" value="1"/>
</dbReference>
<comment type="similarity">
    <text evidence="2">Belongs to the glycosyl hydrolase 47 family.</text>
</comment>
<dbReference type="InterPro" id="IPR036026">
    <property type="entry name" value="Seven-hairpin_glycosidases"/>
</dbReference>
<keyword evidence="6" id="KW-1185">Reference proteome</keyword>
<dbReference type="AlphaFoldDB" id="A0A6A0AMP4"/>
<name>A0A6A0AMP4_HAELA</name>
<comment type="caution">
    <text evidence="5">The sequence shown here is derived from an EMBL/GenBank/DDBJ whole genome shotgun (WGS) entry which is preliminary data.</text>
</comment>
<evidence type="ECO:0000256" key="2">
    <source>
        <dbReference type="ARBA" id="ARBA00007658"/>
    </source>
</evidence>
<dbReference type="InterPro" id="IPR044674">
    <property type="entry name" value="EDEM1/2/3"/>
</dbReference>